<organism evidence="2 3">
    <name type="scientific">Jimgerdemannia flammicorona</name>
    <dbReference type="NCBI Taxonomy" id="994334"/>
    <lineage>
        <taxon>Eukaryota</taxon>
        <taxon>Fungi</taxon>
        <taxon>Fungi incertae sedis</taxon>
        <taxon>Mucoromycota</taxon>
        <taxon>Mucoromycotina</taxon>
        <taxon>Endogonomycetes</taxon>
        <taxon>Endogonales</taxon>
        <taxon>Endogonaceae</taxon>
        <taxon>Jimgerdemannia</taxon>
    </lineage>
</organism>
<evidence type="ECO:0000313" key="2">
    <source>
        <dbReference type="EMBL" id="RUP48205.1"/>
    </source>
</evidence>
<dbReference type="OrthoDB" id="2123049at2759"/>
<gene>
    <name evidence="2" type="ORF">BC936DRAFT_144838</name>
</gene>
<comment type="caution">
    <text evidence="2">The sequence shown here is derived from an EMBL/GenBank/DDBJ whole genome shotgun (WGS) entry which is preliminary data.</text>
</comment>
<dbReference type="EMBL" id="RBNI01003599">
    <property type="protein sequence ID" value="RUP48205.1"/>
    <property type="molecule type" value="Genomic_DNA"/>
</dbReference>
<keyword evidence="3" id="KW-1185">Reference proteome</keyword>
<sequence length="173" mass="19252">MKFPKKKKKVGEFEIMAGDAAGVVTSFHPQEQFWRLSVSEHSARLLTSTTVRDRRPPVPIPHTLTSPYSSTRLALDPVSSLDFAPGPPRHRDVVSACVRRRALRARCTGRGEARKREGAERDQFDPRDAPHRVGDGGGDDATDYLLCTGYFNGVHVFKDGEVRLIALTAHHDH</sequence>
<evidence type="ECO:0000313" key="3">
    <source>
        <dbReference type="Proteomes" id="UP000268093"/>
    </source>
</evidence>
<dbReference type="AlphaFoldDB" id="A0A433DBK6"/>
<dbReference type="Proteomes" id="UP000268093">
    <property type="component" value="Unassembled WGS sequence"/>
</dbReference>
<reference evidence="2 3" key="1">
    <citation type="journal article" date="2018" name="New Phytol.">
        <title>Phylogenomics of Endogonaceae and evolution of mycorrhizas within Mucoromycota.</title>
        <authorList>
            <person name="Chang Y."/>
            <person name="Desiro A."/>
            <person name="Na H."/>
            <person name="Sandor L."/>
            <person name="Lipzen A."/>
            <person name="Clum A."/>
            <person name="Barry K."/>
            <person name="Grigoriev I.V."/>
            <person name="Martin F.M."/>
            <person name="Stajich J.E."/>
            <person name="Smith M.E."/>
            <person name="Bonito G."/>
            <person name="Spatafora J.W."/>
        </authorList>
    </citation>
    <scope>NUCLEOTIDE SEQUENCE [LARGE SCALE GENOMIC DNA]</scope>
    <source>
        <strain evidence="2 3">GMNB39</strain>
    </source>
</reference>
<name>A0A433DBK6_9FUNG</name>
<protein>
    <submittedName>
        <fullName evidence="2">Uncharacterized protein</fullName>
    </submittedName>
</protein>
<feature type="compositionally biased region" description="Basic and acidic residues" evidence="1">
    <location>
        <begin position="109"/>
        <end position="134"/>
    </location>
</feature>
<evidence type="ECO:0000256" key="1">
    <source>
        <dbReference type="SAM" id="MobiDB-lite"/>
    </source>
</evidence>
<proteinExistence type="predicted"/>
<feature type="region of interest" description="Disordered" evidence="1">
    <location>
        <begin position="107"/>
        <end position="136"/>
    </location>
</feature>
<accession>A0A433DBK6</accession>